<name>A0A415LI55_9FIRM</name>
<keyword evidence="1" id="KW-0732">Signal</keyword>
<evidence type="ECO:0000313" key="2">
    <source>
        <dbReference type="EMBL" id="RHL48201.1"/>
    </source>
</evidence>
<dbReference type="Proteomes" id="UP000283314">
    <property type="component" value="Unassembled WGS sequence"/>
</dbReference>
<dbReference type="EMBL" id="QROT01000001">
    <property type="protein sequence ID" value="RHL48201.1"/>
    <property type="molecule type" value="Genomic_DNA"/>
</dbReference>
<gene>
    <name evidence="2" type="ORF">DW018_01945</name>
</gene>
<feature type="signal peptide" evidence="1">
    <location>
        <begin position="1"/>
        <end position="23"/>
    </location>
</feature>
<sequence>MKKIFAIIISLALLSTASVTAFAASPITAKDGSDSAVVKGTYVAGDASATVYSVDIAWGSMEFTYTDASKGTWNPDTHGYDGAKAATWSCATDANKIEVTNHSNANVTAQLSYAPESGYNGISGSFSDGGTLNLNSAVDTRYSAAPSGSATLSLTGDLASDTSVKTKIGVVTVTLVNE</sequence>
<dbReference type="RefSeq" id="WP_117900560.1">
    <property type="nucleotide sequence ID" value="NZ_CABJDQ010000001.1"/>
</dbReference>
<evidence type="ECO:0000256" key="1">
    <source>
        <dbReference type="SAM" id="SignalP"/>
    </source>
</evidence>
<accession>A0A415LI55</accession>
<comment type="caution">
    <text evidence="2">The sequence shown here is derived from an EMBL/GenBank/DDBJ whole genome shotgun (WGS) entry which is preliminary data.</text>
</comment>
<dbReference type="AlphaFoldDB" id="A0A415LI55"/>
<feature type="chain" id="PRO_5019381389" description="DUF5626 domain-containing protein" evidence="1">
    <location>
        <begin position="24"/>
        <end position="178"/>
    </location>
</feature>
<protein>
    <recommendedName>
        <fullName evidence="4">DUF5626 domain-containing protein</fullName>
    </recommendedName>
</protein>
<proteinExistence type="predicted"/>
<reference evidence="2 3" key="1">
    <citation type="submission" date="2018-08" db="EMBL/GenBank/DDBJ databases">
        <title>A genome reference for cultivated species of the human gut microbiota.</title>
        <authorList>
            <person name="Zou Y."/>
            <person name="Xue W."/>
            <person name="Luo G."/>
        </authorList>
    </citation>
    <scope>NUCLEOTIDE SEQUENCE [LARGE SCALE GENOMIC DNA]</scope>
    <source>
        <strain evidence="2 3">AF37-4</strain>
    </source>
</reference>
<organism evidence="2 3">
    <name type="scientific">Eubacterium ventriosum</name>
    <dbReference type="NCBI Taxonomy" id="39496"/>
    <lineage>
        <taxon>Bacteria</taxon>
        <taxon>Bacillati</taxon>
        <taxon>Bacillota</taxon>
        <taxon>Clostridia</taxon>
        <taxon>Eubacteriales</taxon>
        <taxon>Eubacteriaceae</taxon>
        <taxon>Eubacterium</taxon>
    </lineage>
</organism>
<evidence type="ECO:0000313" key="3">
    <source>
        <dbReference type="Proteomes" id="UP000283314"/>
    </source>
</evidence>
<evidence type="ECO:0008006" key="4">
    <source>
        <dbReference type="Google" id="ProtNLM"/>
    </source>
</evidence>
<dbReference type="GeneID" id="66465992"/>